<dbReference type="InterPro" id="IPR044731">
    <property type="entry name" value="BDH-like"/>
</dbReference>
<dbReference type="GO" id="GO:0046872">
    <property type="term" value="F:metal ion binding"/>
    <property type="evidence" value="ECO:0007669"/>
    <property type="project" value="InterPro"/>
</dbReference>
<feature type="domain" description="Alcohol dehydrogenase iron-type/glycerol dehydrogenase GldA" evidence="2">
    <location>
        <begin position="9"/>
        <end position="178"/>
    </location>
</feature>
<accession>A0A4U8Q5M2</accession>
<dbReference type="Proteomes" id="UP000306509">
    <property type="component" value="Unassembled WGS sequence"/>
</dbReference>
<dbReference type="InterPro" id="IPR018211">
    <property type="entry name" value="ADH_Fe_CS"/>
</dbReference>
<dbReference type="CDD" id="cd08187">
    <property type="entry name" value="BDH"/>
    <property type="match status" value="1"/>
</dbReference>
<dbReference type="AlphaFoldDB" id="A0A4U8Q5M2"/>
<dbReference type="GO" id="GO:0008106">
    <property type="term" value="F:alcohol dehydrogenase (NADP+) activity"/>
    <property type="evidence" value="ECO:0007669"/>
    <property type="project" value="TreeGrafter"/>
</dbReference>
<sequence length="389" mass="43291">MINYVYHNPGKIIFGKDCELEIGKEVAGYAKRVLIVLGGPFIKENGLYDRVASSLSEAGITYYDLDHIVPNPRLKQVCEGIEMCREHDIGFVLAIGGGSAIDTAKSIAAGVKCEGDIWEYFGTFTRFITDALPCGVLLTLPATGSESSNCAVLTNEETGLKRSLFSDYIIPRFAMLNPEMSYSLPPYQTACGTVDILAHLMEAYFTNTDNVDLTDRLLEAAMKTVIHFGPLSLEYPDNYDIRAELYQAANITNNGMLMAGRLGDWGSHNIEHEISGIYDIAHGAGLAIIFPAWIKYVWKRDPDRFVQFAQRVFDVAYAASRKEWTINRGIKKLEEFYREMNLPTRLSEAGIGDENLRTMAEKAMIGTSAVGMAFPLQEEDIYQILKLAL</sequence>
<dbReference type="Gene3D" id="1.20.1090.10">
    <property type="entry name" value="Dehydroquinate synthase-like - alpha domain"/>
    <property type="match status" value="1"/>
</dbReference>
<dbReference type="GO" id="GO:0005829">
    <property type="term" value="C:cytosol"/>
    <property type="evidence" value="ECO:0007669"/>
    <property type="project" value="TreeGrafter"/>
</dbReference>
<dbReference type="InterPro" id="IPR056798">
    <property type="entry name" value="ADH_Fe_C"/>
</dbReference>
<comment type="caution">
    <text evidence="4">The sequence shown here is derived from an EMBL/GenBank/DDBJ whole genome shotgun (WGS) entry which is preliminary data.</text>
</comment>
<keyword evidence="5" id="KW-1185">Reference proteome</keyword>
<name>A0A4U8Q5M2_9FIRM</name>
<dbReference type="Gene3D" id="3.40.50.1970">
    <property type="match status" value="1"/>
</dbReference>
<gene>
    <name evidence="4" type="primary">bdhA_1</name>
    <name evidence="4" type="ORF">DSM106044_02991</name>
</gene>
<evidence type="ECO:0000313" key="5">
    <source>
        <dbReference type="Proteomes" id="UP000306509"/>
    </source>
</evidence>
<proteinExistence type="predicted"/>
<dbReference type="RefSeq" id="WP_138002751.1">
    <property type="nucleotide sequence ID" value="NZ_QGQD01000058.1"/>
</dbReference>
<dbReference type="GO" id="GO:1990002">
    <property type="term" value="F:methylglyoxal reductase (NADPH) (acetol producing) activity"/>
    <property type="evidence" value="ECO:0007669"/>
    <property type="project" value="TreeGrafter"/>
</dbReference>
<dbReference type="SUPFAM" id="SSF56796">
    <property type="entry name" value="Dehydroquinate synthase-like"/>
    <property type="match status" value="1"/>
</dbReference>
<dbReference type="FunFam" id="3.40.50.1970:FF:000003">
    <property type="entry name" value="Alcohol dehydrogenase, iron-containing"/>
    <property type="match status" value="1"/>
</dbReference>
<reference evidence="4 5" key="1">
    <citation type="journal article" date="2019" name="Anaerobe">
        <title>Detection of Robinsoniella peoriensis in multiple bone samples of a trauma patient.</title>
        <authorList>
            <person name="Schrottner P."/>
            <person name="Hartwich K."/>
            <person name="Bunk B."/>
            <person name="Schober I."/>
            <person name="Helbig S."/>
            <person name="Rudolph W.W."/>
            <person name="Gunzer F."/>
        </authorList>
    </citation>
    <scope>NUCLEOTIDE SEQUENCE [LARGE SCALE GENOMIC DNA]</scope>
    <source>
        <strain evidence="4 5">DSM 106044</strain>
    </source>
</reference>
<dbReference type="PANTHER" id="PTHR43633">
    <property type="entry name" value="ALCOHOL DEHYDROGENASE YQHD"/>
    <property type="match status" value="1"/>
</dbReference>
<dbReference type="STRING" id="180332.GCA_000797495_03043"/>
<dbReference type="GO" id="GO:1990362">
    <property type="term" value="F:butanol dehydrogenase (NAD+) activity"/>
    <property type="evidence" value="ECO:0007669"/>
    <property type="project" value="InterPro"/>
</dbReference>
<dbReference type="EC" id="1.1.1.-" evidence="4"/>
<keyword evidence="1 4" id="KW-0560">Oxidoreductase</keyword>
<dbReference type="EMBL" id="QGQD01000058">
    <property type="protein sequence ID" value="TLD00152.1"/>
    <property type="molecule type" value="Genomic_DNA"/>
</dbReference>
<feature type="domain" description="Fe-containing alcohol dehydrogenase-like C-terminal" evidence="3">
    <location>
        <begin position="189"/>
        <end position="388"/>
    </location>
</feature>
<evidence type="ECO:0000259" key="3">
    <source>
        <dbReference type="Pfam" id="PF25137"/>
    </source>
</evidence>
<dbReference type="Pfam" id="PF25137">
    <property type="entry name" value="ADH_Fe_C"/>
    <property type="match status" value="1"/>
</dbReference>
<organism evidence="4 5">
    <name type="scientific">Robinsoniella peoriensis</name>
    <dbReference type="NCBI Taxonomy" id="180332"/>
    <lineage>
        <taxon>Bacteria</taxon>
        <taxon>Bacillati</taxon>
        <taxon>Bacillota</taxon>
        <taxon>Clostridia</taxon>
        <taxon>Lachnospirales</taxon>
        <taxon>Lachnospiraceae</taxon>
        <taxon>Robinsoniella</taxon>
    </lineage>
</organism>
<protein>
    <submittedName>
        <fullName evidence="4">NADH-dependent butanol dehydrogenase A</fullName>
        <ecNumber evidence="4">1.1.1.-</ecNumber>
    </submittedName>
</protein>
<evidence type="ECO:0000256" key="1">
    <source>
        <dbReference type="ARBA" id="ARBA00023002"/>
    </source>
</evidence>
<evidence type="ECO:0000259" key="2">
    <source>
        <dbReference type="Pfam" id="PF00465"/>
    </source>
</evidence>
<evidence type="ECO:0000313" key="4">
    <source>
        <dbReference type="EMBL" id="TLD00152.1"/>
    </source>
</evidence>
<dbReference type="PROSITE" id="PS00060">
    <property type="entry name" value="ADH_IRON_2"/>
    <property type="match status" value="1"/>
</dbReference>
<dbReference type="InterPro" id="IPR001670">
    <property type="entry name" value="ADH_Fe/GldA"/>
</dbReference>
<dbReference type="PANTHER" id="PTHR43633:SF1">
    <property type="entry name" value="ALCOHOL DEHYDROGENASE YQHD"/>
    <property type="match status" value="1"/>
</dbReference>
<dbReference type="Pfam" id="PF00465">
    <property type="entry name" value="Fe-ADH"/>
    <property type="match status" value="1"/>
</dbReference>